<evidence type="ECO:0000313" key="2">
    <source>
        <dbReference type="Proteomes" id="UP001165986"/>
    </source>
</evidence>
<reference evidence="1" key="1">
    <citation type="submission" date="2019-07" db="EMBL/GenBank/DDBJ databases">
        <title>Toxilogical consequences of a new and cryptic species of cyanobacteria (Komarekiella delphini-convector) recovered from the epidermis of a bottlenose dolphin and 1500 ft. in the air.</title>
        <authorList>
            <person name="Brown A.O."/>
            <person name="Dvorak P."/>
            <person name="Villanueva C.D."/>
            <person name="Foss A.J."/>
            <person name="Garvey A.D."/>
            <person name="Gibson Q.A."/>
            <person name="Johansen J.R."/>
            <person name="Casamatta D.A."/>
        </authorList>
    </citation>
    <scope>NUCLEOTIDE SEQUENCE</scope>
    <source>
        <strain evidence="1">SJRDD-AB1</strain>
    </source>
</reference>
<protein>
    <submittedName>
        <fullName evidence="1">Uncharacterized protein</fullName>
    </submittedName>
</protein>
<dbReference type="AlphaFoldDB" id="A0AA40T486"/>
<gene>
    <name evidence="1" type="ORF">FNW02_33975</name>
</gene>
<organism evidence="1 2">
    <name type="scientific">Komarekiella delphini-convector SJRDD-AB1</name>
    <dbReference type="NCBI Taxonomy" id="2593771"/>
    <lineage>
        <taxon>Bacteria</taxon>
        <taxon>Bacillati</taxon>
        <taxon>Cyanobacteriota</taxon>
        <taxon>Cyanophyceae</taxon>
        <taxon>Nostocales</taxon>
        <taxon>Nostocaceae</taxon>
        <taxon>Komarekiella</taxon>
        <taxon>Komarekiella delphini-convector</taxon>
    </lineage>
</organism>
<keyword evidence="2" id="KW-1185">Reference proteome</keyword>
<evidence type="ECO:0000313" key="1">
    <source>
        <dbReference type="EMBL" id="MBD6620646.1"/>
    </source>
</evidence>
<comment type="caution">
    <text evidence="1">The sequence shown here is derived from an EMBL/GenBank/DDBJ whole genome shotgun (WGS) entry which is preliminary data.</text>
</comment>
<proteinExistence type="predicted"/>
<sequence>MKYAILVRLGGEIIAAEDADYEDYKGFLKCPICKEPVFLRKSHIRNNTQVPSSFVHHKSVPEISICELRVGKYTKQDIEAIATTARKQRLDKLRISLWKFLKYNLTIDLKSWSKYTQDAKKLKLLNEIIDYGMQNLDGNINFILDNTLPRVETLLKTKDSRIAVSPEIEPFINSFLKENKSHWQLHCKITREALELFLTSNSMKEIRYRLLCCLCHLTSLQSMPELLDLDMETDEWKGKFLAYITLQVTFVFLTVNWVKIF</sequence>
<dbReference type="RefSeq" id="WP_191761958.1">
    <property type="nucleotide sequence ID" value="NZ_VJXY01000075.1"/>
</dbReference>
<name>A0AA40T486_9NOST</name>
<dbReference type="Proteomes" id="UP001165986">
    <property type="component" value="Unassembled WGS sequence"/>
</dbReference>
<dbReference type="EMBL" id="VJXY01000075">
    <property type="protein sequence ID" value="MBD6620646.1"/>
    <property type="molecule type" value="Genomic_DNA"/>
</dbReference>
<accession>A0AA40T486</accession>